<name>A0A7Y8ED26_9PSED</name>
<dbReference type="InterPro" id="IPR031893">
    <property type="entry name" value="Phage_tail_APC"/>
</dbReference>
<evidence type="ECO:0000259" key="2">
    <source>
        <dbReference type="Pfam" id="PF16778"/>
    </source>
</evidence>
<comment type="caution">
    <text evidence="3">The sequence shown here is derived from an EMBL/GenBank/DDBJ whole genome shotgun (WGS) entry which is preliminary data.</text>
</comment>
<reference evidence="3 4" key="1">
    <citation type="submission" date="2020-04" db="EMBL/GenBank/DDBJ databases">
        <title>Molecular characterization of pseudomonads from Agaricus bisporus reveal novel blotch 2 pathogens in Western Europe.</title>
        <authorList>
            <person name="Taparia T."/>
            <person name="Krijger M."/>
            <person name="Haynes E."/>
            <person name="Elpinstone J.G."/>
            <person name="Noble R."/>
            <person name="Van Der Wolf J."/>
        </authorList>
    </citation>
    <scope>NUCLEOTIDE SEQUENCE [LARGE SCALE GENOMIC DNA]</scope>
    <source>
        <strain evidence="3 4">IPO3782</strain>
    </source>
</reference>
<evidence type="ECO:0000313" key="3">
    <source>
        <dbReference type="EMBL" id="NWE12415.1"/>
    </source>
</evidence>
<feature type="region of interest" description="Disordered" evidence="1">
    <location>
        <begin position="57"/>
        <end position="77"/>
    </location>
</feature>
<dbReference type="Proteomes" id="UP000531950">
    <property type="component" value="Unassembled WGS sequence"/>
</dbReference>
<organism evidence="3 4">
    <name type="scientific">Pseudomonas yamanorum</name>
    <dbReference type="NCBI Taxonomy" id="515393"/>
    <lineage>
        <taxon>Bacteria</taxon>
        <taxon>Pseudomonadati</taxon>
        <taxon>Pseudomonadota</taxon>
        <taxon>Gammaproteobacteria</taxon>
        <taxon>Pseudomonadales</taxon>
        <taxon>Pseudomonadaceae</taxon>
        <taxon>Pseudomonas</taxon>
    </lineage>
</organism>
<dbReference type="Pfam" id="PF16778">
    <property type="entry name" value="Phage_tail_APC"/>
    <property type="match status" value="1"/>
</dbReference>
<protein>
    <recommendedName>
        <fullName evidence="2">Phage tail assembly chaperone-like domain-containing protein</fullName>
    </recommendedName>
</protein>
<evidence type="ECO:0000256" key="1">
    <source>
        <dbReference type="SAM" id="MobiDB-lite"/>
    </source>
</evidence>
<proteinExistence type="predicted"/>
<gene>
    <name evidence="3" type="ORF">HX822_05655</name>
</gene>
<dbReference type="EMBL" id="JACARG010000010">
    <property type="protein sequence ID" value="NWE12415.1"/>
    <property type="molecule type" value="Genomic_DNA"/>
</dbReference>
<sequence>MALAERAWRDGVLTSAAWLRDRHRDQLEIGAPTTLTAEQFEGLLVFMQALRNWPQSPDFPDSNRRPVAPSWIIEQTE</sequence>
<evidence type="ECO:0000313" key="4">
    <source>
        <dbReference type="Proteomes" id="UP000531950"/>
    </source>
</evidence>
<feature type="domain" description="Phage tail assembly chaperone-like" evidence="2">
    <location>
        <begin position="4"/>
        <end position="69"/>
    </location>
</feature>
<dbReference type="AlphaFoldDB" id="A0A7Y8ED26"/>
<accession>A0A7Y8ED26</accession>